<reference evidence="2 3" key="1">
    <citation type="submission" date="2017-06" db="EMBL/GenBank/DDBJ databases">
        <title>Investigating the central metabolism of Clostridium thermosuccinogenes.</title>
        <authorList>
            <person name="Koendjbiharie J.G."/>
            <person name="van Kranenburg R."/>
        </authorList>
    </citation>
    <scope>NUCLEOTIDE SEQUENCE [LARGE SCALE GENOMIC DNA]</scope>
    <source>
        <strain evidence="2 3">DSM 5806</strain>
    </source>
</reference>
<protein>
    <recommendedName>
        <fullName evidence="1">DUF1854 domain-containing protein</fullName>
    </recommendedName>
</protein>
<dbReference type="Proteomes" id="UP000236151">
    <property type="component" value="Unassembled WGS sequence"/>
</dbReference>
<dbReference type="KEGG" id="cthd:CDO33_10595"/>
<accession>A0A2K2FDX7</accession>
<comment type="caution">
    <text evidence="2">The sequence shown here is derived from an EMBL/GenBank/DDBJ whole genome shotgun (WGS) entry which is preliminary data.</text>
</comment>
<dbReference type="Pfam" id="PF08909">
    <property type="entry name" value="DUF1854"/>
    <property type="match status" value="1"/>
</dbReference>
<dbReference type="RefSeq" id="WP_103081597.1">
    <property type="nucleotide sequence ID" value="NZ_CP021850.1"/>
</dbReference>
<organism evidence="2 3">
    <name type="scientific">Clostridium thermosuccinogenes</name>
    <dbReference type="NCBI Taxonomy" id="84032"/>
    <lineage>
        <taxon>Bacteria</taxon>
        <taxon>Bacillati</taxon>
        <taxon>Bacillota</taxon>
        <taxon>Clostridia</taxon>
        <taxon>Eubacteriales</taxon>
        <taxon>Clostridiaceae</taxon>
        <taxon>Clostridium</taxon>
    </lineage>
</organism>
<evidence type="ECO:0000313" key="2">
    <source>
        <dbReference type="EMBL" id="PNT98861.1"/>
    </source>
</evidence>
<name>A0A2K2FDX7_9CLOT</name>
<sequence length="182" mass="21121">MPDTVVKDIEQYTEINYLTSETAEFERTDGGFLSLTTKDGRKYPRVDLYRAFPFTKPREYISVREPESKEIGVKAKEIGVIRCLDDFPENIAKLIEEQLDRRYFTPMIIKINNIKEEFGYYYWDVLTDVGTCRFTVRGGHNIVPIGEDSGRILIIDVDGNRFEIKDYASLDKKSVKKLESVI</sequence>
<keyword evidence="3" id="KW-1185">Reference proteome</keyword>
<gene>
    <name evidence="2" type="ORF">CDQ84_09985</name>
</gene>
<evidence type="ECO:0000313" key="3">
    <source>
        <dbReference type="Proteomes" id="UP000236151"/>
    </source>
</evidence>
<dbReference type="InterPro" id="IPR015005">
    <property type="entry name" value="DUF1854"/>
</dbReference>
<dbReference type="OrthoDB" id="9796887at2"/>
<proteinExistence type="predicted"/>
<evidence type="ECO:0000259" key="1">
    <source>
        <dbReference type="Pfam" id="PF08909"/>
    </source>
</evidence>
<dbReference type="AlphaFoldDB" id="A0A2K2FDX7"/>
<feature type="domain" description="DUF1854" evidence="1">
    <location>
        <begin position="46"/>
        <end position="180"/>
    </location>
</feature>
<dbReference type="EMBL" id="NIOJ01000023">
    <property type="protein sequence ID" value="PNT98861.1"/>
    <property type="molecule type" value="Genomic_DNA"/>
</dbReference>